<dbReference type="AlphaFoldDB" id="A0A562YDJ3"/>
<evidence type="ECO:0000256" key="1">
    <source>
        <dbReference type="SAM" id="SignalP"/>
    </source>
</evidence>
<dbReference type="Proteomes" id="UP000295814">
    <property type="component" value="Unassembled WGS sequence"/>
</dbReference>
<reference evidence="2 3" key="2">
    <citation type="submission" date="2019-07" db="EMBL/GenBank/DDBJ databases">
        <title>Seonamhaeicola sp. W255 draft genome.</title>
        <authorList>
            <person name="Zhang X.-Y."/>
            <person name="Zhang R."/>
            <person name="Zhong Y.-L."/>
            <person name="Du Z.-J."/>
        </authorList>
    </citation>
    <scope>NUCLEOTIDE SEQUENCE [LARGE SCALE GENOMIC DNA]</scope>
    <source>
        <strain evidence="2 3">W255</strain>
    </source>
</reference>
<keyword evidence="3" id="KW-1185">Reference proteome</keyword>
<reference evidence="2 3" key="1">
    <citation type="submission" date="2019-03" db="EMBL/GenBank/DDBJ databases">
        <authorList>
            <person name="Zhong Y.L."/>
        </authorList>
    </citation>
    <scope>NUCLEOTIDE SEQUENCE [LARGE SCALE GENOMIC DNA]</scope>
    <source>
        <strain evidence="2 3">W255</strain>
    </source>
</reference>
<sequence length="328" mass="36417">MGAVKKICCILSFMYAMHALGQTCCSGGIPLSNNIGLPLSEKGTFQFGLNYDFNNLNTLNAGSERLNDDTRLRTTHSVLLNSSFAVTNTLSVEGLFTWVNQRRIITSPFDGSRNLEASSGIGDAILLVKYNFPNLISKDSDLTLGLGTKIPLGSSTEADRNGILLINDLQPGSNAWDIIYWLSTAKRFNFRPSLNVSTRFVYRNTGTDTEYLGNSTYKFGNEFQAFLGFSDQFTLLKTLVSPNITFKYRNTVKDRIEGRQLDNTGGNWIFLIPNISINLTPNLTLSTKAELPLYSNVDGTQLTPTYRLTTGFLYKLSPKESPLNFNSK</sequence>
<dbReference type="OrthoDB" id="5450709at2"/>
<name>A0A562YDJ3_9FLAO</name>
<accession>A0A562YDJ3</accession>
<keyword evidence="1" id="KW-0732">Signal</keyword>
<evidence type="ECO:0000313" key="3">
    <source>
        <dbReference type="Proteomes" id="UP000295814"/>
    </source>
</evidence>
<organism evidence="2 3">
    <name type="scientific">Seonamhaeicola sediminis</name>
    <dbReference type="NCBI Taxonomy" id="2528206"/>
    <lineage>
        <taxon>Bacteria</taxon>
        <taxon>Pseudomonadati</taxon>
        <taxon>Bacteroidota</taxon>
        <taxon>Flavobacteriia</taxon>
        <taxon>Flavobacteriales</taxon>
        <taxon>Flavobacteriaceae</taxon>
    </lineage>
</organism>
<dbReference type="EMBL" id="SMZJ02000005">
    <property type="protein sequence ID" value="TWO32191.1"/>
    <property type="molecule type" value="Genomic_DNA"/>
</dbReference>
<proteinExistence type="predicted"/>
<feature type="signal peptide" evidence="1">
    <location>
        <begin position="1"/>
        <end position="21"/>
    </location>
</feature>
<feature type="chain" id="PRO_5022699294" evidence="1">
    <location>
        <begin position="22"/>
        <end position="328"/>
    </location>
</feature>
<protein>
    <submittedName>
        <fullName evidence="2">Transporter</fullName>
    </submittedName>
</protein>
<gene>
    <name evidence="2" type="ORF">E1J38_010215</name>
</gene>
<comment type="caution">
    <text evidence="2">The sequence shown here is derived from an EMBL/GenBank/DDBJ whole genome shotgun (WGS) entry which is preliminary data.</text>
</comment>
<evidence type="ECO:0000313" key="2">
    <source>
        <dbReference type="EMBL" id="TWO32191.1"/>
    </source>
</evidence>
<dbReference type="RefSeq" id="WP_133356451.1">
    <property type="nucleotide sequence ID" value="NZ_SMZJ02000005.1"/>
</dbReference>